<evidence type="ECO:0000259" key="6">
    <source>
        <dbReference type="PROSITE" id="PS51462"/>
    </source>
</evidence>
<dbReference type="GO" id="GO:0004081">
    <property type="term" value="F:bis(5'-nucleosyl)-tetraphosphatase (asymmetrical) activity"/>
    <property type="evidence" value="ECO:0007669"/>
    <property type="project" value="TreeGrafter"/>
</dbReference>
<dbReference type="PANTHER" id="PTHR21340:SF0">
    <property type="entry name" value="BIS(5'-NUCLEOSYL)-TETRAPHOSPHATASE [ASYMMETRICAL]"/>
    <property type="match status" value="1"/>
</dbReference>
<comment type="caution">
    <text evidence="7">The sequence shown here is derived from an EMBL/GenBank/DDBJ whole genome shotgun (WGS) entry which is preliminary data.</text>
</comment>
<keyword evidence="4" id="KW-0378">Hydrolase</keyword>
<accession>A0A0G1UX64</accession>
<sequence length="153" mass="18317">MREISAGIIIYRRTKDGPKFLLLYHGGRYWNFPKGKIGDKEARETAFRAALREVREETGLSARDLRFNNRFKVYDRFIYTREKNKIFKIVVYYLAETRQGEIKISEEHSGFGWFLYRDALRMLIHKNLRENLKKANEIVQGKSLRRRKESPAR</sequence>
<dbReference type="EMBL" id="LCPO01000013">
    <property type="protein sequence ID" value="KKU98844.1"/>
    <property type="molecule type" value="Genomic_DNA"/>
</dbReference>
<dbReference type="Proteomes" id="UP000034600">
    <property type="component" value="Unassembled WGS sequence"/>
</dbReference>
<evidence type="ECO:0000256" key="3">
    <source>
        <dbReference type="ARBA" id="ARBA00022741"/>
    </source>
</evidence>
<dbReference type="PROSITE" id="PS00893">
    <property type="entry name" value="NUDIX_BOX"/>
    <property type="match status" value="1"/>
</dbReference>
<proteinExistence type="inferred from homology"/>
<evidence type="ECO:0000313" key="8">
    <source>
        <dbReference type="Proteomes" id="UP000034600"/>
    </source>
</evidence>
<dbReference type="InterPro" id="IPR015797">
    <property type="entry name" value="NUDIX_hydrolase-like_dom_sf"/>
</dbReference>
<evidence type="ECO:0000256" key="5">
    <source>
        <dbReference type="ARBA" id="ARBA00032644"/>
    </source>
</evidence>
<name>A0A0G1UX64_9BACT</name>
<dbReference type="CDD" id="cd03428">
    <property type="entry name" value="NUDIX_Ap4A_Nudt2"/>
    <property type="match status" value="1"/>
</dbReference>
<dbReference type="GO" id="GO:0006754">
    <property type="term" value="P:ATP biosynthetic process"/>
    <property type="evidence" value="ECO:0007669"/>
    <property type="project" value="TreeGrafter"/>
</dbReference>
<dbReference type="GO" id="GO:0000166">
    <property type="term" value="F:nucleotide binding"/>
    <property type="evidence" value="ECO:0007669"/>
    <property type="project" value="UniProtKB-KW"/>
</dbReference>
<dbReference type="InterPro" id="IPR003565">
    <property type="entry name" value="Tetra_PHTase"/>
</dbReference>
<comment type="similarity">
    <text evidence="1">Belongs to the Nudix hydrolase family.</text>
</comment>
<dbReference type="InterPro" id="IPR020084">
    <property type="entry name" value="NUDIX_hydrolase_CS"/>
</dbReference>
<evidence type="ECO:0000256" key="1">
    <source>
        <dbReference type="ARBA" id="ARBA00005582"/>
    </source>
</evidence>
<dbReference type="PANTHER" id="PTHR21340">
    <property type="entry name" value="DIADENOSINE 5,5-P1,P4-TETRAPHOSPHATE PYROPHOSPHOHYDROLASE MUTT"/>
    <property type="match status" value="1"/>
</dbReference>
<evidence type="ECO:0000256" key="4">
    <source>
        <dbReference type="ARBA" id="ARBA00022801"/>
    </source>
</evidence>
<dbReference type="InterPro" id="IPR051325">
    <property type="entry name" value="Nudix_hydrolase_domain"/>
</dbReference>
<feature type="domain" description="Nudix hydrolase" evidence="6">
    <location>
        <begin position="1"/>
        <end position="136"/>
    </location>
</feature>
<organism evidence="7 8">
    <name type="scientific">Candidatus Jorgensenbacteria bacterium GW2011_GWC1_48_8</name>
    <dbReference type="NCBI Taxonomy" id="1618666"/>
    <lineage>
        <taxon>Bacteria</taxon>
        <taxon>Candidatus Joergenseniibacteriota</taxon>
    </lineage>
</organism>
<dbReference type="Gene3D" id="3.90.79.10">
    <property type="entry name" value="Nucleoside Triphosphate Pyrophosphohydrolase"/>
    <property type="match status" value="1"/>
</dbReference>
<evidence type="ECO:0000313" key="7">
    <source>
        <dbReference type="EMBL" id="KKU98844.1"/>
    </source>
</evidence>
<dbReference type="InterPro" id="IPR000086">
    <property type="entry name" value="NUDIX_hydrolase_dom"/>
</dbReference>
<dbReference type="Pfam" id="PF00293">
    <property type="entry name" value="NUDIX"/>
    <property type="match status" value="1"/>
</dbReference>
<gene>
    <name evidence="7" type="ORF">UY32_C0013G0041</name>
</gene>
<dbReference type="GO" id="GO:0006167">
    <property type="term" value="P:AMP biosynthetic process"/>
    <property type="evidence" value="ECO:0007669"/>
    <property type="project" value="TreeGrafter"/>
</dbReference>
<keyword evidence="3" id="KW-0547">Nucleotide-binding</keyword>
<dbReference type="PROSITE" id="PS51462">
    <property type="entry name" value="NUDIX"/>
    <property type="match status" value="1"/>
</dbReference>
<dbReference type="AlphaFoldDB" id="A0A0G1UX64"/>
<reference evidence="7 8" key="1">
    <citation type="journal article" date="2015" name="Nature">
        <title>rRNA introns, odd ribosomes, and small enigmatic genomes across a large radiation of phyla.</title>
        <authorList>
            <person name="Brown C.T."/>
            <person name="Hug L.A."/>
            <person name="Thomas B.C."/>
            <person name="Sharon I."/>
            <person name="Castelle C.J."/>
            <person name="Singh A."/>
            <person name="Wilkins M.J."/>
            <person name="Williams K.H."/>
            <person name="Banfield J.F."/>
        </authorList>
    </citation>
    <scope>NUCLEOTIDE SEQUENCE [LARGE SCALE GENOMIC DNA]</scope>
</reference>
<protein>
    <recommendedName>
        <fullName evidence="2">Bis(5'-nucleosyl)-tetraphosphatase [asymmetrical]</fullName>
    </recommendedName>
    <alternativeName>
        <fullName evidence="5">Diadenosine 5',5'''-P1,P4-tetraphosphate asymmetrical hydrolase</fullName>
    </alternativeName>
</protein>
<dbReference type="SUPFAM" id="SSF55811">
    <property type="entry name" value="Nudix"/>
    <property type="match status" value="1"/>
</dbReference>
<evidence type="ECO:0000256" key="2">
    <source>
        <dbReference type="ARBA" id="ARBA00018911"/>
    </source>
</evidence>